<comment type="caution">
    <text evidence="1">The sequence shown here is derived from an EMBL/GenBank/DDBJ whole genome shotgun (WGS) entry which is preliminary data.</text>
</comment>
<organism evidence="1 2">
    <name type="scientific">Moraxella catarrhalis</name>
    <name type="common">Branhamella catarrhalis</name>
    <dbReference type="NCBI Taxonomy" id="480"/>
    <lineage>
        <taxon>Bacteria</taxon>
        <taxon>Pseudomonadati</taxon>
        <taxon>Pseudomonadota</taxon>
        <taxon>Gammaproteobacteria</taxon>
        <taxon>Moraxellales</taxon>
        <taxon>Moraxellaceae</taxon>
        <taxon>Moraxella</taxon>
    </lineage>
</organism>
<name>A0A198XSX5_MORCA</name>
<accession>A0A198XSX5</accession>
<gene>
    <name evidence="1" type="ORF">AO370_0151</name>
</gene>
<evidence type="ECO:0000313" key="2">
    <source>
        <dbReference type="Proteomes" id="UP000078295"/>
    </source>
</evidence>
<sequence length="216" mass="24064">MDKTDKPLILLQNIFNDTGFTFRIHNVKLAQLTIDFDLPQMFLAHYDQLTDELKARTPLTPQLLKHMNTPMTADEAEKLLGLPHASIAKAWHIKLKGTAVIACDALSLAIHTHFTNTAKPAQVAYGDKQTLIHQEAARWQLTGGVNVLFKHTNYDLVSIDLEDDILTMHAQGGYIRLPNSHSLATTHAINTLKHTNLDAIGYLNDAIIETITAAQR</sequence>
<protein>
    <submittedName>
        <fullName evidence="1">Uncharacterized protein</fullName>
    </submittedName>
</protein>
<proteinExistence type="predicted"/>
<dbReference type="AlphaFoldDB" id="A0A198XSX5"/>
<dbReference type="RefSeq" id="WP_064601919.1">
    <property type="nucleotide sequence ID" value="NZ_LXHQ01000008.1"/>
</dbReference>
<evidence type="ECO:0000313" key="1">
    <source>
        <dbReference type="EMBL" id="OAV27988.1"/>
    </source>
</evidence>
<dbReference type="EMBL" id="LXHQ01000008">
    <property type="protein sequence ID" value="OAV27988.1"/>
    <property type="molecule type" value="Genomic_DNA"/>
</dbReference>
<dbReference type="Proteomes" id="UP000078295">
    <property type="component" value="Unassembled WGS sequence"/>
</dbReference>
<reference evidence="1 2" key="1">
    <citation type="journal article" date="2016" name="Genome Biol. Evol.">
        <title>Comparative Genomic Analyses of the Moraxella catarrhalis Serosensitive and Seroresistant Lineages Demonstrate Their Independent Evolution.</title>
        <authorList>
            <person name="Earl J.P."/>
            <person name="de Vries S.P."/>
            <person name="Ahmed A."/>
            <person name="Powell E."/>
            <person name="Schultz M.P."/>
            <person name="Hermans P.W."/>
            <person name="Hill D.J."/>
            <person name="Zhou Z."/>
            <person name="Constantinidou C.I."/>
            <person name="Hu F.Z."/>
            <person name="Bootsma H.J."/>
            <person name="Ehrlich G.D."/>
        </authorList>
    </citation>
    <scope>NUCLEOTIDE SEQUENCE [LARGE SCALE GENOMIC DNA]</scope>
    <source>
        <strain evidence="1 2">F23</strain>
    </source>
</reference>
<dbReference type="OrthoDB" id="6646843at2"/>